<dbReference type="Pfam" id="PF13591">
    <property type="entry name" value="MerR_2"/>
    <property type="match status" value="1"/>
</dbReference>
<evidence type="ECO:0000313" key="2">
    <source>
        <dbReference type="EMBL" id="AGA27787.1"/>
    </source>
</evidence>
<dbReference type="SUPFAM" id="SSF46955">
    <property type="entry name" value="Putative DNA-binding domain"/>
    <property type="match status" value="1"/>
</dbReference>
<evidence type="ECO:0000256" key="1">
    <source>
        <dbReference type="SAM" id="Coils"/>
    </source>
</evidence>
<dbReference type="STRING" id="886293.Sinac_3531"/>
<protein>
    <submittedName>
        <fullName evidence="2">Uncharacterized protein</fullName>
    </submittedName>
</protein>
<dbReference type="eggNOG" id="COG0789">
    <property type="taxonomic scope" value="Bacteria"/>
</dbReference>
<dbReference type="EMBL" id="CP003364">
    <property type="protein sequence ID" value="AGA27787.1"/>
    <property type="molecule type" value="Genomic_DNA"/>
</dbReference>
<reference evidence="2 3" key="1">
    <citation type="submission" date="2012-02" db="EMBL/GenBank/DDBJ databases">
        <title>Complete sequence of chromosome of Singulisphaera acidiphila DSM 18658.</title>
        <authorList>
            <consortium name="US DOE Joint Genome Institute (JGI-PGF)"/>
            <person name="Lucas S."/>
            <person name="Copeland A."/>
            <person name="Lapidus A."/>
            <person name="Glavina del Rio T."/>
            <person name="Dalin E."/>
            <person name="Tice H."/>
            <person name="Bruce D."/>
            <person name="Goodwin L."/>
            <person name="Pitluck S."/>
            <person name="Peters L."/>
            <person name="Ovchinnikova G."/>
            <person name="Chertkov O."/>
            <person name="Kyrpides N."/>
            <person name="Mavromatis K."/>
            <person name="Ivanova N."/>
            <person name="Brettin T."/>
            <person name="Detter J.C."/>
            <person name="Han C."/>
            <person name="Larimer F."/>
            <person name="Land M."/>
            <person name="Hauser L."/>
            <person name="Markowitz V."/>
            <person name="Cheng J.-F."/>
            <person name="Hugenholtz P."/>
            <person name="Woyke T."/>
            <person name="Wu D."/>
            <person name="Tindall B."/>
            <person name="Pomrenke H."/>
            <person name="Brambilla E."/>
            <person name="Klenk H.-P."/>
            <person name="Eisen J.A."/>
        </authorList>
    </citation>
    <scope>NUCLEOTIDE SEQUENCE [LARGE SCALE GENOMIC DNA]</scope>
    <source>
        <strain evidence="3">ATCC BAA-1392 / DSM 18658 / VKM B-2454 / MOB10</strain>
    </source>
</reference>
<organism evidence="2 3">
    <name type="scientific">Singulisphaera acidiphila (strain ATCC BAA-1392 / DSM 18658 / VKM B-2454 / MOB10)</name>
    <dbReference type="NCBI Taxonomy" id="886293"/>
    <lineage>
        <taxon>Bacteria</taxon>
        <taxon>Pseudomonadati</taxon>
        <taxon>Planctomycetota</taxon>
        <taxon>Planctomycetia</taxon>
        <taxon>Isosphaerales</taxon>
        <taxon>Isosphaeraceae</taxon>
        <taxon>Singulisphaera</taxon>
    </lineage>
</organism>
<dbReference type="KEGG" id="saci:Sinac_3531"/>
<dbReference type="InterPro" id="IPR009061">
    <property type="entry name" value="DNA-bd_dom_put_sf"/>
</dbReference>
<evidence type="ECO:0000313" key="3">
    <source>
        <dbReference type="Proteomes" id="UP000010798"/>
    </source>
</evidence>
<keyword evidence="3" id="KW-1185">Reference proteome</keyword>
<dbReference type="RefSeq" id="WP_015246931.1">
    <property type="nucleotide sequence ID" value="NC_019892.1"/>
</dbReference>
<dbReference type="Proteomes" id="UP000010798">
    <property type="component" value="Chromosome"/>
</dbReference>
<dbReference type="Gene3D" id="1.10.1660.10">
    <property type="match status" value="1"/>
</dbReference>
<proteinExistence type="predicted"/>
<dbReference type="OrthoDB" id="9814833at2"/>
<name>L0DEU1_SINAD</name>
<feature type="coiled-coil region" evidence="1">
    <location>
        <begin position="72"/>
        <end position="99"/>
    </location>
</feature>
<dbReference type="AlphaFoldDB" id="L0DEU1"/>
<gene>
    <name evidence="2" type="ordered locus">Sinac_3531</name>
</gene>
<keyword evidence="1" id="KW-0175">Coiled coil</keyword>
<dbReference type="HOGENOM" id="CLU_060077_7_3_0"/>
<accession>L0DEU1</accession>
<sequence length="115" mass="13047">MIPTIRIIPRDVVAEKLAIAPAVLIRYEDRGLVHAVREGDVEGYSPTEVRRIWTILSFQRDLGINLAGVETILKLRDQMAQVHRRLDSFTRELRDLIERDSGSDFDSGSDVETDA</sequence>